<feature type="DNA-binding region" description="H-T-H motif" evidence="2">
    <location>
        <begin position="29"/>
        <end position="48"/>
    </location>
</feature>
<dbReference type="PANTHER" id="PTHR43479:SF7">
    <property type="entry name" value="TETR-FAMILY TRANSCRIPTIONAL REGULATOR"/>
    <property type="match status" value="1"/>
</dbReference>
<keyword evidence="1 2" id="KW-0238">DNA-binding</keyword>
<dbReference type="Proteomes" id="UP000249890">
    <property type="component" value="Chromosome"/>
</dbReference>
<accession>A0A2Z2K3T8</accession>
<proteinExistence type="predicted"/>
<gene>
    <name evidence="4" type="ORF">B9T62_04855</name>
</gene>
<dbReference type="PRINTS" id="PR00455">
    <property type="entry name" value="HTHTETR"/>
</dbReference>
<dbReference type="InterPro" id="IPR001647">
    <property type="entry name" value="HTH_TetR"/>
</dbReference>
<name>A0A2Z2K3T8_9BACL</name>
<feature type="domain" description="HTH tetR-type" evidence="3">
    <location>
        <begin position="6"/>
        <end position="66"/>
    </location>
</feature>
<dbReference type="Pfam" id="PF00440">
    <property type="entry name" value="TetR_N"/>
    <property type="match status" value="1"/>
</dbReference>
<protein>
    <recommendedName>
        <fullName evidence="3">HTH tetR-type domain-containing protein</fullName>
    </recommendedName>
</protein>
<evidence type="ECO:0000313" key="5">
    <source>
        <dbReference type="Proteomes" id="UP000249890"/>
    </source>
</evidence>
<dbReference type="PANTHER" id="PTHR43479">
    <property type="entry name" value="ACREF/ENVCD OPERON REPRESSOR-RELATED"/>
    <property type="match status" value="1"/>
</dbReference>
<evidence type="ECO:0000259" key="3">
    <source>
        <dbReference type="PROSITE" id="PS50977"/>
    </source>
</evidence>
<reference evidence="4 5" key="1">
    <citation type="submission" date="2017-06" db="EMBL/GenBank/DDBJ databases">
        <title>Complete genome sequence of Paenibacillus donghaensis KCTC 13049T isolated from East Sea sediment, South Korea.</title>
        <authorList>
            <person name="Jung B.K."/>
            <person name="Hong S.-J."/>
            <person name="Shin J.-H."/>
        </authorList>
    </citation>
    <scope>NUCLEOTIDE SEQUENCE [LARGE SCALE GENOMIC DNA]</scope>
    <source>
        <strain evidence="4 5">KCTC 13049</strain>
    </source>
</reference>
<dbReference type="GO" id="GO:0003677">
    <property type="term" value="F:DNA binding"/>
    <property type="evidence" value="ECO:0007669"/>
    <property type="project" value="UniProtKB-UniRule"/>
</dbReference>
<sequence>MDRRIRKNQEAIMNALISLLTEKDFAKITINEIAERANVNRGTVYSHYSDKYDLFDKCLESHFEQLIESCQIVDEQEAYPSKASLLRTFETMEKNALFYRALLTNKGVPPFRAHLQEMMKQGIQTQIMEQNRSLDDLQKDIKLQFLSSATVGVIEWWLTHKSPYSVKDITDELWTLLELNQMIPKPDSLAQKIGQPL</sequence>
<dbReference type="AlphaFoldDB" id="A0A2Z2K3T8"/>
<dbReference type="RefSeq" id="WP_087914208.1">
    <property type="nucleotide sequence ID" value="NZ_CP021780.1"/>
</dbReference>
<dbReference type="InterPro" id="IPR009057">
    <property type="entry name" value="Homeodomain-like_sf"/>
</dbReference>
<dbReference type="InterPro" id="IPR039532">
    <property type="entry name" value="TetR_C_Firmicutes"/>
</dbReference>
<evidence type="ECO:0000256" key="1">
    <source>
        <dbReference type="ARBA" id="ARBA00023125"/>
    </source>
</evidence>
<keyword evidence="5" id="KW-1185">Reference proteome</keyword>
<dbReference type="KEGG" id="pdh:B9T62_04855"/>
<dbReference type="InterPro" id="IPR050624">
    <property type="entry name" value="HTH-type_Tx_Regulator"/>
</dbReference>
<dbReference type="PROSITE" id="PS50977">
    <property type="entry name" value="HTH_TETR_2"/>
    <property type="match status" value="1"/>
</dbReference>
<organism evidence="4 5">
    <name type="scientific">Paenibacillus donghaensis</name>
    <dbReference type="NCBI Taxonomy" id="414771"/>
    <lineage>
        <taxon>Bacteria</taxon>
        <taxon>Bacillati</taxon>
        <taxon>Bacillota</taxon>
        <taxon>Bacilli</taxon>
        <taxon>Bacillales</taxon>
        <taxon>Paenibacillaceae</taxon>
        <taxon>Paenibacillus</taxon>
    </lineage>
</organism>
<evidence type="ECO:0000313" key="4">
    <source>
        <dbReference type="EMBL" id="ASA20186.1"/>
    </source>
</evidence>
<dbReference type="Gene3D" id="1.10.357.10">
    <property type="entry name" value="Tetracycline Repressor, domain 2"/>
    <property type="match status" value="1"/>
</dbReference>
<dbReference type="Pfam" id="PF14278">
    <property type="entry name" value="TetR_C_8"/>
    <property type="match status" value="1"/>
</dbReference>
<evidence type="ECO:0000256" key="2">
    <source>
        <dbReference type="PROSITE-ProRule" id="PRU00335"/>
    </source>
</evidence>
<dbReference type="EMBL" id="CP021780">
    <property type="protein sequence ID" value="ASA20186.1"/>
    <property type="molecule type" value="Genomic_DNA"/>
</dbReference>
<dbReference type="OrthoDB" id="9810250at2"/>
<dbReference type="SUPFAM" id="SSF46689">
    <property type="entry name" value="Homeodomain-like"/>
    <property type="match status" value="1"/>
</dbReference>